<dbReference type="PANTHER" id="PTHR34293:SF1">
    <property type="entry name" value="HTH-TYPE TRANSCRIPTIONAL REGULATOR TRMBL2"/>
    <property type="match status" value="1"/>
</dbReference>
<evidence type="ECO:0000313" key="2">
    <source>
        <dbReference type="EMBL" id="OGZ98393.1"/>
    </source>
</evidence>
<dbReference type="Proteomes" id="UP000179023">
    <property type="component" value="Unassembled WGS sequence"/>
</dbReference>
<reference evidence="2 3" key="1">
    <citation type="journal article" date="2016" name="Nat. Commun.">
        <title>Thousands of microbial genomes shed light on interconnected biogeochemical processes in an aquifer system.</title>
        <authorList>
            <person name="Anantharaman K."/>
            <person name="Brown C.T."/>
            <person name="Hug L.A."/>
            <person name="Sharon I."/>
            <person name="Castelle C.J."/>
            <person name="Probst A.J."/>
            <person name="Thomas B.C."/>
            <person name="Singh A."/>
            <person name="Wilkins M.J."/>
            <person name="Karaoz U."/>
            <person name="Brodie E.L."/>
            <person name="Williams K.H."/>
            <person name="Hubbard S.S."/>
            <person name="Banfield J.F."/>
        </authorList>
    </citation>
    <scope>NUCLEOTIDE SEQUENCE [LARGE SCALE GENOMIC DNA]</scope>
</reference>
<evidence type="ECO:0000313" key="3">
    <source>
        <dbReference type="Proteomes" id="UP000179023"/>
    </source>
</evidence>
<evidence type="ECO:0000259" key="1">
    <source>
        <dbReference type="Pfam" id="PF01978"/>
    </source>
</evidence>
<dbReference type="InterPro" id="IPR036388">
    <property type="entry name" value="WH-like_DNA-bd_sf"/>
</dbReference>
<dbReference type="Gene3D" id="1.10.10.10">
    <property type="entry name" value="Winged helix-like DNA-binding domain superfamily/Winged helix DNA-binding domain"/>
    <property type="match status" value="1"/>
</dbReference>
<dbReference type="InterPro" id="IPR051797">
    <property type="entry name" value="TrmB-like"/>
</dbReference>
<organism evidence="2 3">
    <name type="scientific">Candidatus Sungbacteria bacterium RIFCSPHIGHO2_02_FULL_47_11</name>
    <dbReference type="NCBI Taxonomy" id="1802270"/>
    <lineage>
        <taxon>Bacteria</taxon>
        <taxon>Candidatus Sungiibacteriota</taxon>
    </lineage>
</organism>
<dbReference type="STRING" id="1802270.A3C07_03065"/>
<name>A0A1G2KGJ8_9BACT</name>
<comment type="caution">
    <text evidence="2">The sequence shown here is derived from an EMBL/GenBank/DDBJ whole genome shotgun (WGS) entry which is preliminary data.</text>
</comment>
<proteinExistence type="predicted"/>
<dbReference type="AlphaFoldDB" id="A0A1G2KGJ8"/>
<accession>A0A1G2KGJ8</accession>
<gene>
    <name evidence="2" type="ORF">A3C07_03065</name>
</gene>
<dbReference type="PANTHER" id="PTHR34293">
    <property type="entry name" value="HTH-TYPE TRANSCRIPTIONAL REGULATOR TRMBL2"/>
    <property type="match status" value="1"/>
</dbReference>
<dbReference type="Pfam" id="PF01978">
    <property type="entry name" value="TrmB"/>
    <property type="match status" value="1"/>
</dbReference>
<protein>
    <recommendedName>
        <fullName evidence="1">Transcription regulator TrmB N-terminal domain-containing protein</fullName>
    </recommendedName>
</protein>
<dbReference type="EMBL" id="MHQI01000066">
    <property type="protein sequence ID" value="OGZ98393.1"/>
    <property type="molecule type" value="Genomic_DNA"/>
</dbReference>
<feature type="domain" description="Transcription regulator TrmB N-terminal" evidence="1">
    <location>
        <begin position="7"/>
        <end position="70"/>
    </location>
</feature>
<sequence length="241" mass="28364">MENKELLEHIGLSEKESAVYLTLLESRALSIAGLAERADIHRPALYKLLPLLEGRGLVSRVRKNKRVFFVAESPEKLETLALGIARDFAHALPALKQTYAAKEKRPLIKFLTGRKGIIFVYEDIITTLKKGEIFYRYSSSKNARRDDWYVPKNYRERRDKKQIERFVITNEKTYGRKKPRLERYTKIVPKEYDLWDYNITQLIYADKVAFVDYNTETAIIIENPIIAEFQRKIFKLLFKKL</sequence>
<dbReference type="InterPro" id="IPR036390">
    <property type="entry name" value="WH_DNA-bd_sf"/>
</dbReference>
<dbReference type="InterPro" id="IPR002831">
    <property type="entry name" value="Tscrpt_reg_TrmB_N"/>
</dbReference>
<dbReference type="SUPFAM" id="SSF46785">
    <property type="entry name" value="Winged helix' DNA-binding domain"/>
    <property type="match status" value="1"/>
</dbReference>